<evidence type="ECO:0000256" key="3">
    <source>
        <dbReference type="ARBA" id="ARBA00023027"/>
    </source>
</evidence>
<dbReference type="InterPro" id="IPR003000">
    <property type="entry name" value="Sirtuin"/>
</dbReference>
<dbReference type="InterPro" id="IPR050134">
    <property type="entry name" value="NAD-dep_sirtuin_deacylases"/>
</dbReference>
<dbReference type="InterPro" id="IPR029035">
    <property type="entry name" value="DHS-like_NAD/FAD-binding_dom"/>
</dbReference>
<gene>
    <name evidence="6" type="ORF">GMARGA_LOCUS16332</name>
</gene>
<dbReference type="Gene3D" id="3.40.50.1220">
    <property type="entry name" value="TPP-binding domain"/>
    <property type="match status" value="1"/>
</dbReference>
<dbReference type="EMBL" id="CAJVQB010011794">
    <property type="protein sequence ID" value="CAG8750523.1"/>
    <property type="molecule type" value="Genomic_DNA"/>
</dbReference>
<evidence type="ECO:0000313" key="6">
    <source>
        <dbReference type="EMBL" id="CAG8750523.1"/>
    </source>
</evidence>
<keyword evidence="7" id="KW-1185">Reference proteome</keyword>
<keyword evidence="2" id="KW-0808">Transferase</keyword>
<comment type="similarity">
    <text evidence="1">Belongs to the sirtuin family. Class I subfamily.</text>
</comment>
<evidence type="ECO:0000259" key="5">
    <source>
        <dbReference type="PROSITE" id="PS50305"/>
    </source>
</evidence>
<comment type="caution">
    <text evidence="6">The sequence shown here is derived from an EMBL/GenBank/DDBJ whole genome shotgun (WGS) entry which is preliminary data.</text>
</comment>
<comment type="caution">
    <text evidence="4">Lacks conserved residue(s) required for the propagation of feature annotation.</text>
</comment>
<dbReference type="PROSITE" id="PS50305">
    <property type="entry name" value="SIRTUIN"/>
    <property type="match status" value="1"/>
</dbReference>
<sequence>MALKHDLKNKPLVSNVVQLNLDSKNNPLLSNVAQNVALSKNPIIIAGAGISCSEGIPDFRSSNGLFEMIKQNYPAQVVQLHETLANLQCNICTNVYSFTQEYCDIFTKGKIPNCPECEKRVILYGDKHPKELEIGKIAAYDQDKADCLIIMETSLRIPGVKCLIKKFAEAVHDRNGYVIIVNATNVVTKEWNGIIDYQIKGTCDEWVKLIDMELSNVKKSKKRKRNEINCSLNFTNNNSLRNKKKNISD</sequence>
<evidence type="ECO:0000256" key="4">
    <source>
        <dbReference type="PROSITE-ProRule" id="PRU00236"/>
    </source>
</evidence>
<dbReference type="InterPro" id="IPR026590">
    <property type="entry name" value="Ssirtuin_cat_dom"/>
</dbReference>
<dbReference type="Proteomes" id="UP000789901">
    <property type="component" value="Unassembled WGS sequence"/>
</dbReference>
<name>A0ABN7VB51_GIGMA</name>
<dbReference type="PANTHER" id="PTHR11085:SF8">
    <property type="entry name" value="NAD-DEPENDENT HISTONE DEACETYLASE HST3"/>
    <property type="match status" value="1"/>
</dbReference>
<evidence type="ECO:0000256" key="2">
    <source>
        <dbReference type="ARBA" id="ARBA00022679"/>
    </source>
</evidence>
<dbReference type="Pfam" id="PF02146">
    <property type="entry name" value="SIR2"/>
    <property type="match status" value="2"/>
</dbReference>
<proteinExistence type="inferred from homology"/>
<accession>A0ABN7VB51</accession>
<organism evidence="6 7">
    <name type="scientific">Gigaspora margarita</name>
    <dbReference type="NCBI Taxonomy" id="4874"/>
    <lineage>
        <taxon>Eukaryota</taxon>
        <taxon>Fungi</taxon>
        <taxon>Fungi incertae sedis</taxon>
        <taxon>Mucoromycota</taxon>
        <taxon>Glomeromycotina</taxon>
        <taxon>Glomeromycetes</taxon>
        <taxon>Diversisporales</taxon>
        <taxon>Gigasporaceae</taxon>
        <taxon>Gigaspora</taxon>
    </lineage>
</organism>
<feature type="domain" description="Deacetylase sirtuin-type" evidence="5">
    <location>
        <begin position="22"/>
        <end position="220"/>
    </location>
</feature>
<protein>
    <submittedName>
        <fullName evidence="6">42604_t:CDS:1</fullName>
    </submittedName>
</protein>
<evidence type="ECO:0000313" key="7">
    <source>
        <dbReference type="Proteomes" id="UP000789901"/>
    </source>
</evidence>
<evidence type="ECO:0000256" key="1">
    <source>
        <dbReference type="ARBA" id="ARBA00006924"/>
    </source>
</evidence>
<keyword evidence="3" id="KW-0520">NAD</keyword>
<reference evidence="6 7" key="1">
    <citation type="submission" date="2021-06" db="EMBL/GenBank/DDBJ databases">
        <authorList>
            <person name="Kallberg Y."/>
            <person name="Tangrot J."/>
            <person name="Rosling A."/>
        </authorList>
    </citation>
    <scope>NUCLEOTIDE SEQUENCE [LARGE SCALE GENOMIC DNA]</scope>
    <source>
        <strain evidence="6 7">120-4 pot B 10/14</strain>
    </source>
</reference>
<dbReference type="PANTHER" id="PTHR11085">
    <property type="entry name" value="NAD-DEPENDENT PROTEIN DEACYLASE SIRTUIN-5, MITOCHONDRIAL-RELATED"/>
    <property type="match status" value="1"/>
</dbReference>
<dbReference type="SUPFAM" id="SSF52467">
    <property type="entry name" value="DHS-like NAD/FAD-binding domain"/>
    <property type="match status" value="1"/>
</dbReference>